<dbReference type="GO" id="GO:0005524">
    <property type="term" value="F:ATP binding"/>
    <property type="evidence" value="ECO:0007669"/>
    <property type="project" value="UniProtKB-UniRule"/>
</dbReference>
<sequence length="377" mass="41256">MTYAIGIMSGTSLDGVDAALVNITGVNEETEVELIAFETLEIPQKIDRQIRKSFSVESSSSPLISSLNVELGELFADAAFKVSKAAKIDLKEIDFIASHGQTIYHIPEETEKYRSSTLQIGEAAVIAEKTGCTVVSNFRPRDMAVGGQGAPIVPYSEYILYRHNERTRLLQNIGGIGNVTVIPPHASLNDLVAFDTGPGNMIINELAQHFYKEAYDKDGKHAQEGNVNKEVLESWMNHPFILREPPKTTGREEFGLQFVEEYLKKYTLSAEDWLATATMFTAKSIAKSIKKYMTKKTDLIIGGGGSYNPTLVQMIKEALPNVSVIRQEDLGLSSDAKEAVAMTILGNQTLHRQPSNVPSATGASKPVILGNVTFGEK</sequence>
<comment type="similarity">
    <text evidence="1">Belongs to the anhydro-N-acetylmuramic acid kinase family.</text>
</comment>
<dbReference type="EMBL" id="DXAZ01000092">
    <property type="protein sequence ID" value="HIZ71309.1"/>
    <property type="molecule type" value="Genomic_DNA"/>
</dbReference>
<keyword evidence="1" id="KW-0119">Carbohydrate metabolism</keyword>
<keyword evidence="1" id="KW-0547">Nucleotide-binding</keyword>
<dbReference type="GO" id="GO:0016301">
    <property type="term" value="F:kinase activity"/>
    <property type="evidence" value="ECO:0007669"/>
    <property type="project" value="UniProtKB-KW"/>
</dbReference>
<name>A0A9D2G1J7_9LACT</name>
<dbReference type="GO" id="GO:0006040">
    <property type="term" value="P:amino sugar metabolic process"/>
    <property type="evidence" value="ECO:0007669"/>
    <property type="project" value="InterPro"/>
</dbReference>
<dbReference type="EC" id="2.7.1.170" evidence="1"/>
<dbReference type="SUPFAM" id="SSF53067">
    <property type="entry name" value="Actin-like ATPase domain"/>
    <property type="match status" value="1"/>
</dbReference>
<dbReference type="HAMAP" id="MF_01270">
    <property type="entry name" value="AnhMurNAc_kinase"/>
    <property type="match status" value="1"/>
</dbReference>
<proteinExistence type="inferred from homology"/>
<comment type="pathway">
    <text evidence="1">Cell wall biogenesis; peptidoglycan recycling.</text>
</comment>
<gene>
    <name evidence="1" type="primary">anmK</name>
    <name evidence="2" type="ORF">H9808_06045</name>
</gene>
<dbReference type="CDD" id="cd24050">
    <property type="entry name" value="ASKHA_NBD_ANMK"/>
    <property type="match status" value="1"/>
</dbReference>
<dbReference type="Pfam" id="PF03702">
    <property type="entry name" value="AnmK"/>
    <property type="match status" value="1"/>
</dbReference>
<protein>
    <recommendedName>
        <fullName evidence="1">Anhydro-N-acetylmuramic acid kinase</fullName>
        <ecNumber evidence="1">2.7.1.170</ecNumber>
    </recommendedName>
    <alternativeName>
        <fullName evidence="1">AnhMurNAc kinase</fullName>
    </alternativeName>
</protein>
<dbReference type="InterPro" id="IPR043129">
    <property type="entry name" value="ATPase_NBD"/>
</dbReference>
<organism evidence="2 3">
    <name type="scientific">Candidatus Atopostipes pullistercoris</name>
    <dbReference type="NCBI Taxonomy" id="2838467"/>
    <lineage>
        <taxon>Bacteria</taxon>
        <taxon>Bacillati</taxon>
        <taxon>Bacillota</taxon>
        <taxon>Bacilli</taxon>
        <taxon>Lactobacillales</taxon>
        <taxon>Carnobacteriaceae</taxon>
        <taxon>Atopostipes</taxon>
    </lineage>
</organism>
<evidence type="ECO:0000256" key="1">
    <source>
        <dbReference type="HAMAP-Rule" id="MF_01270"/>
    </source>
</evidence>
<dbReference type="PANTHER" id="PTHR30605">
    <property type="entry name" value="ANHYDRO-N-ACETYLMURAMIC ACID KINASE"/>
    <property type="match status" value="1"/>
</dbReference>
<comment type="pathway">
    <text evidence="1">Amino-sugar metabolism; 1,6-anhydro-N-acetylmuramate degradation.</text>
</comment>
<comment type="function">
    <text evidence="1">Catalyzes the specific phosphorylation of 1,6-anhydro-N-acetylmuramic acid (anhMurNAc) with the simultaneous cleavage of the 1,6-anhydro ring, generating MurNAc-6-P. Is required for the utilization of anhMurNAc either imported from the medium or derived from its own cell wall murein, and thus plays a role in cell wall recycling.</text>
</comment>
<dbReference type="NCBIfam" id="NF007148">
    <property type="entry name" value="PRK09585.3-2"/>
    <property type="match status" value="1"/>
</dbReference>
<dbReference type="AlphaFoldDB" id="A0A9D2G1J7"/>
<dbReference type="PANTHER" id="PTHR30605:SF0">
    <property type="entry name" value="ANHYDRO-N-ACETYLMURAMIC ACID KINASE"/>
    <property type="match status" value="1"/>
</dbReference>
<dbReference type="Gene3D" id="3.30.420.40">
    <property type="match status" value="2"/>
</dbReference>
<accession>A0A9D2G1J7</accession>
<dbReference type="InterPro" id="IPR005338">
    <property type="entry name" value="Anhydro_N_Ac-Mur_kinase"/>
</dbReference>
<keyword evidence="1" id="KW-0067">ATP-binding</keyword>
<dbReference type="NCBIfam" id="NF007142">
    <property type="entry name" value="PRK09585.2-1"/>
    <property type="match status" value="1"/>
</dbReference>
<dbReference type="GO" id="GO:0097175">
    <property type="term" value="P:1,6-anhydro-N-acetyl-beta-muramic acid catabolic process"/>
    <property type="evidence" value="ECO:0007669"/>
    <property type="project" value="UniProtKB-UniRule"/>
</dbReference>
<dbReference type="GO" id="GO:0009254">
    <property type="term" value="P:peptidoglycan turnover"/>
    <property type="evidence" value="ECO:0007669"/>
    <property type="project" value="UniProtKB-UniRule"/>
</dbReference>
<reference evidence="2" key="2">
    <citation type="submission" date="2021-04" db="EMBL/GenBank/DDBJ databases">
        <authorList>
            <person name="Gilroy R."/>
        </authorList>
    </citation>
    <scope>NUCLEOTIDE SEQUENCE</scope>
    <source>
        <strain evidence="2">CHK169-4300</strain>
    </source>
</reference>
<reference evidence="2" key="1">
    <citation type="journal article" date="2021" name="PeerJ">
        <title>Extensive microbial diversity within the chicken gut microbiome revealed by metagenomics and culture.</title>
        <authorList>
            <person name="Gilroy R."/>
            <person name="Ravi A."/>
            <person name="Getino M."/>
            <person name="Pursley I."/>
            <person name="Horton D.L."/>
            <person name="Alikhan N.F."/>
            <person name="Baker D."/>
            <person name="Gharbi K."/>
            <person name="Hall N."/>
            <person name="Watson M."/>
            <person name="Adriaenssens E.M."/>
            <person name="Foster-Nyarko E."/>
            <person name="Jarju S."/>
            <person name="Secka A."/>
            <person name="Antonio M."/>
            <person name="Oren A."/>
            <person name="Chaudhuri R.R."/>
            <person name="La Ragione R."/>
            <person name="Hildebrand F."/>
            <person name="Pallen M.J."/>
        </authorList>
    </citation>
    <scope>NUCLEOTIDE SEQUENCE</scope>
    <source>
        <strain evidence="2">CHK169-4300</strain>
    </source>
</reference>
<evidence type="ECO:0000313" key="2">
    <source>
        <dbReference type="EMBL" id="HIZ71309.1"/>
    </source>
</evidence>
<keyword evidence="1 2" id="KW-0808">Transferase</keyword>
<feature type="binding site" evidence="1">
    <location>
        <begin position="10"/>
        <end position="17"/>
    </location>
    <ligand>
        <name>ATP</name>
        <dbReference type="ChEBI" id="CHEBI:30616"/>
    </ligand>
</feature>
<comment type="catalytic activity">
    <reaction evidence="1">
        <text>1,6-anhydro-N-acetyl-beta-muramate + ATP + H2O = N-acetyl-D-muramate 6-phosphate + ADP + H(+)</text>
        <dbReference type="Rhea" id="RHEA:24952"/>
        <dbReference type="ChEBI" id="CHEBI:15377"/>
        <dbReference type="ChEBI" id="CHEBI:15378"/>
        <dbReference type="ChEBI" id="CHEBI:30616"/>
        <dbReference type="ChEBI" id="CHEBI:58690"/>
        <dbReference type="ChEBI" id="CHEBI:58722"/>
        <dbReference type="ChEBI" id="CHEBI:456216"/>
        <dbReference type="EC" id="2.7.1.170"/>
    </reaction>
</comment>
<dbReference type="GO" id="GO:0016773">
    <property type="term" value="F:phosphotransferase activity, alcohol group as acceptor"/>
    <property type="evidence" value="ECO:0007669"/>
    <property type="project" value="UniProtKB-UniRule"/>
</dbReference>
<evidence type="ECO:0000313" key="3">
    <source>
        <dbReference type="Proteomes" id="UP000824106"/>
    </source>
</evidence>
<comment type="caution">
    <text evidence="2">The sequence shown here is derived from an EMBL/GenBank/DDBJ whole genome shotgun (WGS) entry which is preliminary data.</text>
</comment>
<keyword evidence="1 2" id="KW-0418">Kinase</keyword>
<dbReference type="Proteomes" id="UP000824106">
    <property type="component" value="Unassembled WGS sequence"/>
</dbReference>